<feature type="region of interest" description="Disordered" evidence="7">
    <location>
        <begin position="531"/>
        <end position="555"/>
    </location>
</feature>
<dbReference type="PROSITE" id="PS01285">
    <property type="entry name" value="FA58C_1"/>
    <property type="match status" value="1"/>
</dbReference>
<reference evidence="12 13" key="1">
    <citation type="journal article" date="2007" name="Science">
        <title>Sea anemone genome reveals ancestral eumetazoan gene repertoire and genomic organization.</title>
        <authorList>
            <person name="Putnam N.H."/>
            <person name="Srivastava M."/>
            <person name="Hellsten U."/>
            <person name="Dirks B."/>
            <person name="Chapman J."/>
            <person name="Salamov A."/>
            <person name="Terry A."/>
            <person name="Shapiro H."/>
            <person name="Lindquist E."/>
            <person name="Kapitonov V.V."/>
            <person name="Jurka J."/>
            <person name="Genikhovich G."/>
            <person name="Grigoriev I.V."/>
            <person name="Lucas S.M."/>
            <person name="Steele R.E."/>
            <person name="Finnerty J.R."/>
            <person name="Technau U."/>
            <person name="Martindale M.Q."/>
            <person name="Rokhsar D.S."/>
        </authorList>
    </citation>
    <scope>NUCLEOTIDE SEQUENCE [LARGE SCALE GENOMIC DNA]</scope>
    <source>
        <strain evidence="13">CH2 X CH6</strain>
    </source>
</reference>
<feature type="signal peptide" evidence="8">
    <location>
        <begin position="1"/>
        <end position="19"/>
    </location>
</feature>
<keyword evidence="5" id="KW-0325">Glycoprotein</keyword>
<feature type="chain" id="PRO_5002714366" description="Sushi/von Willebrand factor type A/EGF/pentraxin domain-containing 1" evidence="8">
    <location>
        <begin position="20"/>
        <end position="1026"/>
    </location>
</feature>
<dbReference type="InterPro" id="IPR001304">
    <property type="entry name" value="C-type_lectin-like"/>
</dbReference>
<feature type="compositionally biased region" description="Gly residues" evidence="7">
    <location>
        <begin position="535"/>
        <end position="545"/>
    </location>
</feature>
<evidence type="ECO:0000259" key="10">
    <source>
        <dbReference type="PROSITE" id="PS50041"/>
    </source>
</evidence>
<organism evidence="12 13">
    <name type="scientific">Nematostella vectensis</name>
    <name type="common">Starlet sea anemone</name>
    <dbReference type="NCBI Taxonomy" id="45351"/>
    <lineage>
        <taxon>Eukaryota</taxon>
        <taxon>Metazoa</taxon>
        <taxon>Cnidaria</taxon>
        <taxon>Anthozoa</taxon>
        <taxon>Hexacorallia</taxon>
        <taxon>Actiniaria</taxon>
        <taxon>Edwardsiidae</taxon>
        <taxon>Nematostella</taxon>
    </lineage>
</organism>
<comment type="caution">
    <text evidence="6">Lacks conserved residue(s) required for the propagation of feature annotation.</text>
</comment>
<keyword evidence="3" id="KW-0677">Repeat</keyword>
<evidence type="ECO:0000256" key="2">
    <source>
        <dbReference type="ARBA" id="ARBA00022729"/>
    </source>
</evidence>
<proteinExistence type="predicted"/>
<dbReference type="Gene3D" id="2.60.120.260">
    <property type="entry name" value="Galactose-binding domain-like"/>
    <property type="match status" value="1"/>
</dbReference>
<name>A7RMV0_NEMVE</name>
<dbReference type="SMART" id="SM00231">
    <property type="entry name" value="FA58C"/>
    <property type="match status" value="1"/>
</dbReference>
<dbReference type="SMART" id="SM00032">
    <property type="entry name" value="CCP"/>
    <property type="match status" value="12"/>
</dbReference>
<dbReference type="InterPro" id="IPR000436">
    <property type="entry name" value="Sushi_SCR_CCP_dom"/>
</dbReference>
<evidence type="ECO:0000259" key="9">
    <source>
        <dbReference type="PROSITE" id="PS50022"/>
    </source>
</evidence>
<dbReference type="InParanoid" id="A7RMV0"/>
<feature type="domain" description="Sushi" evidence="11">
    <location>
        <begin position="837"/>
        <end position="896"/>
    </location>
</feature>
<sequence>MKRLFWVLAVVWMSSGYNAEACRKPLGIKFGRRALVPDANMTASSHRDSMRAPHHGRLHGPKAWCSKTGSIAGSWIMVSFGERKRVTGIITQGSKKDFIWVTRYRVEYRVKGGPWIKYPKELVGNSIINYPAGNTNMFEPALIAHDFRVHPLDVAGVISGSEKVDFACLRLELLGCKDNDPCSKPNDLTNGWHSNNSYRHGDHVTYSCNQGYRLVGTRNITCYNGEWKGRYPLCIAKCPNLGTIPNGNYTTGVTTGGEVAKFTCTSGHDLIGAMQITCVMGKWGGVRPRCLGGCSDPGTPENGQRIGNDFSNGGSLAFTCDRNFSLDGPSLIKCKAGLWSSQPPQCRASCSDPGIPDQGMRSGDDLRHGGHVYYFCQDGFTMKGRDSAQCVDGNWTTPKPECLANSARHFLDQTTCPDPGFPQHGSRIGYSSFKNMGVVQFMCTREGYDLQGPGAIRCINGTWNAATPTCKARCAPIKPSSNVIVLRPISNRHGSEAVFGCKAGFRLVGSSVLACNDGTWNDSVPVCIRDDDDGNGSGSASGSGNGDDCSDPGTLTNGGRHGNNFSDGQRVSFFCNNGYTLFGVGSVSCDDGEWSGDVPTCRADCQDPGVPVNGGRHGNNFSEGQRVGFFCSSGHVIDGPSEIMCVNGRWSDKKPTCRAGCAQPSTPPNSVLYIGSRKSYYSDQERVFYLCKPGFFLVGMRERQCMGNNWTSVAFKCISTGCGDPGTPLNGQKIGLTYRVRDRVYYTCLPGFRMIGPSKRVCMSNGTWAGYLPHCVASQCPDLPIPQYGVKQVTTTAYKGETSFTCTSRGYELVGSKVRVCLIDGTWSGKQPSCERVICRDPGTPKHGSRAPTFGIFSFRDSVDFSCSQGYTLTGRSRIFCLEDGTWSDKMPVCVGTPKCPVNWQEYNGRCYWFKHETKRNQIWKRLQRRCRKLNARLLSINDSGEWDFIRKHLKSSVSRYAIGLQKTKGSWRWTGGGKLRYAQWSQRDDAGGECVTVRGRDGLFEVVSCRKGLGAYICEKAKRAT</sequence>
<evidence type="ECO:0000256" key="5">
    <source>
        <dbReference type="ARBA" id="ARBA00023180"/>
    </source>
</evidence>
<dbReference type="Gene3D" id="3.10.100.10">
    <property type="entry name" value="Mannose-Binding Protein A, subunit A"/>
    <property type="match status" value="1"/>
</dbReference>
<dbReference type="InterPro" id="IPR008979">
    <property type="entry name" value="Galactose-bd-like_sf"/>
</dbReference>
<dbReference type="PROSITE" id="PS50022">
    <property type="entry name" value="FA58C_3"/>
    <property type="match status" value="1"/>
</dbReference>
<dbReference type="OMA" id="KCVKANC"/>
<accession>A7RMV0</accession>
<feature type="domain" description="F5/8 type C" evidence="9">
    <location>
        <begin position="22"/>
        <end position="176"/>
    </location>
</feature>
<dbReference type="InterPro" id="IPR000421">
    <property type="entry name" value="FA58C"/>
</dbReference>
<dbReference type="CDD" id="cd00037">
    <property type="entry name" value="CLECT"/>
    <property type="match status" value="1"/>
</dbReference>
<dbReference type="PROSITE" id="PS50923">
    <property type="entry name" value="SUSHI"/>
    <property type="match status" value="10"/>
</dbReference>
<dbReference type="Gene3D" id="2.10.70.10">
    <property type="entry name" value="Complement Module, domain 1"/>
    <property type="match status" value="12"/>
</dbReference>
<dbReference type="InterPro" id="IPR016187">
    <property type="entry name" value="CTDL_fold"/>
</dbReference>
<dbReference type="PROSITE" id="PS50041">
    <property type="entry name" value="C_TYPE_LECTIN_2"/>
    <property type="match status" value="1"/>
</dbReference>
<keyword evidence="1 6" id="KW-0768">Sushi</keyword>
<evidence type="ECO:0000259" key="11">
    <source>
        <dbReference type="PROSITE" id="PS50923"/>
    </source>
</evidence>
<evidence type="ECO:0000256" key="8">
    <source>
        <dbReference type="SAM" id="SignalP"/>
    </source>
</evidence>
<dbReference type="CDD" id="cd00033">
    <property type="entry name" value="CCP"/>
    <property type="match status" value="12"/>
</dbReference>
<keyword evidence="2 8" id="KW-0732">Signal</keyword>
<feature type="domain" description="Sushi" evidence="11">
    <location>
        <begin position="778"/>
        <end position="836"/>
    </location>
</feature>
<feature type="domain" description="Sushi" evidence="11">
    <location>
        <begin position="292"/>
        <end position="348"/>
    </location>
</feature>
<evidence type="ECO:0000256" key="7">
    <source>
        <dbReference type="SAM" id="MobiDB-lite"/>
    </source>
</evidence>
<dbReference type="HOGENOM" id="CLU_295155_0_0_1"/>
<dbReference type="CDD" id="cd00057">
    <property type="entry name" value="FA58C"/>
    <property type="match status" value="1"/>
</dbReference>
<feature type="domain" description="C-type lectin" evidence="10">
    <location>
        <begin position="907"/>
        <end position="1012"/>
    </location>
</feature>
<evidence type="ECO:0000256" key="6">
    <source>
        <dbReference type="PROSITE-ProRule" id="PRU00302"/>
    </source>
</evidence>
<dbReference type="Pfam" id="PF00059">
    <property type="entry name" value="Lectin_C"/>
    <property type="match status" value="1"/>
</dbReference>
<dbReference type="Pfam" id="PF00754">
    <property type="entry name" value="F5_F8_type_C"/>
    <property type="match status" value="1"/>
</dbReference>
<evidence type="ECO:0008006" key="14">
    <source>
        <dbReference type="Google" id="ProtNLM"/>
    </source>
</evidence>
<dbReference type="PANTHER" id="PTHR46393:SF7">
    <property type="entry name" value="COMPLEMENT C2"/>
    <property type="match status" value="1"/>
</dbReference>
<dbReference type="SUPFAM" id="SSF49785">
    <property type="entry name" value="Galactose-binding domain-like"/>
    <property type="match status" value="1"/>
</dbReference>
<feature type="domain" description="Sushi" evidence="11">
    <location>
        <begin position="180"/>
        <end position="236"/>
    </location>
</feature>
<dbReference type="AlphaFoldDB" id="A7RMV0"/>
<evidence type="ECO:0000256" key="4">
    <source>
        <dbReference type="ARBA" id="ARBA00023157"/>
    </source>
</evidence>
<feature type="domain" description="Sushi" evidence="11">
    <location>
        <begin position="547"/>
        <end position="603"/>
    </location>
</feature>
<feature type="disulfide bond" evidence="6">
    <location>
        <begin position="443"/>
        <end position="470"/>
    </location>
</feature>
<feature type="domain" description="Sushi" evidence="11">
    <location>
        <begin position="472"/>
        <end position="529"/>
    </location>
</feature>
<feature type="domain" description="Sushi" evidence="11">
    <location>
        <begin position="720"/>
        <end position="777"/>
    </location>
</feature>
<dbReference type="eggNOG" id="KOG4297">
    <property type="taxonomic scope" value="Eukaryota"/>
</dbReference>
<evidence type="ECO:0000313" key="12">
    <source>
        <dbReference type="EMBL" id="EDO47210.1"/>
    </source>
</evidence>
<feature type="disulfide bond" evidence="6">
    <location>
        <begin position="867"/>
        <end position="894"/>
    </location>
</feature>
<dbReference type="SUPFAM" id="SSF56436">
    <property type="entry name" value="C-type lectin-like"/>
    <property type="match status" value="1"/>
</dbReference>
<dbReference type="SUPFAM" id="SSF57535">
    <property type="entry name" value="Complement control module/SCR domain"/>
    <property type="match status" value="12"/>
</dbReference>
<feature type="disulfide bond" evidence="6">
    <location>
        <begin position="748"/>
        <end position="775"/>
    </location>
</feature>
<dbReference type="PANTHER" id="PTHR46393">
    <property type="entry name" value="SUSHI DOMAIN-CONTAINING PROTEIN"/>
    <property type="match status" value="1"/>
</dbReference>
<evidence type="ECO:0000256" key="1">
    <source>
        <dbReference type="ARBA" id="ARBA00022659"/>
    </source>
</evidence>
<evidence type="ECO:0000256" key="3">
    <source>
        <dbReference type="ARBA" id="ARBA00022737"/>
    </source>
</evidence>
<gene>
    <name evidence="12" type="ORF">NEMVEDRAFT_v1g199450</name>
</gene>
<dbReference type="InterPro" id="IPR035976">
    <property type="entry name" value="Sushi/SCR/CCP_sf"/>
</dbReference>
<feature type="domain" description="Sushi" evidence="11">
    <location>
        <begin position="659"/>
        <end position="719"/>
    </location>
</feature>
<keyword evidence="4 6" id="KW-1015">Disulfide bond</keyword>
<evidence type="ECO:0000313" key="13">
    <source>
        <dbReference type="Proteomes" id="UP000001593"/>
    </source>
</evidence>
<keyword evidence="13" id="KW-1185">Reference proteome</keyword>
<feature type="domain" description="Sushi" evidence="11">
    <location>
        <begin position="351"/>
        <end position="404"/>
    </location>
</feature>
<feature type="domain" description="Sushi" evidence="11">
    <location>
        <begin position="414"/>
        <end position="471"/>
    </location>
</feature>
<protein>
    <recommendedName>
        <fullName evidence="14">Sushi/von Willebrand factor type A/EGF/pentraxin domain-containing 1</fullName>
    </recommendedName>
</protein>
<dbReference type="SMART" id="SM00034">
    <property type="entry name" value="CLECT"/>
    <property type="match status" value="1"/>
</dbReference>
<dbReference type="InterPro" id="IPR016186">
    <property type="entry name" value="C-type_lectin-like/link_sf"/>
</dbReference>
<dbReference type="Proteomes" id="UP000001593">
    <property type="component" value="Unassembled WGS sequence"/>
</dbReference>
<dbReference type="FunFam" id="2.10.70.10:FF:000014">
    <property type="entry name" value="Membrane cofactor protein"/>
    <property type="match status" value="1"/>
</dbReference>
<dbReference type="Pfam" id="PF00084">
    <property type="entry name" value="Sushi"/>
    <property type="match status" value="12"/>
</dbReference>
<dbReference type="EMBL" id="DS469521">
    <property type="protein sequence ID" value="EDO47210.1"/>
    <property type="molecule type" value="Genomic_DNA"/>
</dbReference>
<dbReference type="PhylomeDB" id="A7RMV0"/>